<dbReference type="EMBL" id="LAZL01000029">
    <property type="protein sequence ID" value="KMT64210.1"/>
    <property type="molecule type" value="Genomic_DNA"/>
</dbReference>
<keyword evidence="15" id="KW-1185">Reference proteome</keyword>
<feature type="domain" description="ABC transporter" evidence="13">
    <location>
        <begin position="6"/>
        <end position="259"/>
    </location>
</feature>
<proteinExistence type="inferred from homology"/>
<dbReference type="SMART" id="SM00382">
    <property type="entry name" value="AAA"/>
    <property type="match status" value="2"/>
</dbReference>
<dbReference type="GO" id="GO:0000049">
    <property type="term" value="F:tRNA binding"/>
    <property type="evidence" value="ECO:0007669"/>
    <property type="project" value="UniProtKB-UniRule"/>
</dbReference>
<dbReference type="Proteomes" id="UP000037600">
    <property type="component" value="Unassembled WGS sequence"/>
</dbReference>
<evidence type="ECO:0000256" key="2">
    <source>
        <dbReference type="ARBA" id="ARBA00022490"/>
    </source>
</evidence>
<dbReference type="FunFam" id="3.40.50.300:FF:000183">
    <property type="entry name" value="ABC transporter ATP-binding protein yjjK"/>
    <property type="match status" value="1"/>
</dbReference>
<evidence type="ECO:0000256" key="7">
    <source>
        <dbReference type="ARBA" id="ARBA00022801"/>
    </source>
</evidence>
<keyword evidence="8 12" id="KW-0067">ATP-binding</keyword>
<comment type="domain">
    <text evidence="12">The arm domain is inserted in the first ABC transporter domain. Probably contacts ribosomal protein L1.</text>
</comment>
<accession>A0A0J8GN41</accession>
<comment type="subunit">
    <text evidence="12">Monomer. Probably contacts ribosomal proteins L1, L5, L33 and S7, the 16S and 23S rRNA and the P-site containing tRNA(fMet).</text>
</comment>
<keyword evidence="7 12" id="KW-0378">Hydrolase</keyword>
<evidence type="ECO:0000256" key="6">
    <source>
        <dbReference type="ARBA" id="ARBA00022741"/>
    </source>
</evidence>
<keyword evidence="10 12" id="KW-0694">RNA-binding</keyword>
<feature type="domain" description="ABC transporter" evidence="13">
    <location>
        <begin position="324"/>
        <end position="542"/>
    </location>
</feature>
<feature type="binding site" evidence="12">
    <location>
        <begin position="39"/>
        <end position="46"/>
    </location>
    <ligand>
        <name>ATP</name>
        <dbReference type="ChEBI" id="CHEBI:30616"/>
        <label>1</label>
    </ligand>
</feature>
<dbReference type="GO" id="GO:0005524">
    <property type="term" value="F:ATP binding"/>
    <property type="evidence" value="ECO:0007669"/>
    <property type="project" value="UniProtKB-UniRule"/>
</dbReference>
<dbReference type="PROSITE" id="PS50893">
    <property type="entry name" value="ABC_TRANSPORTER_2"/>
    <property type="match status" value="2"/>
</dbReference>
<evidence type="ECO:0000256" key="10">
    <source>
        <dbReference type="ARBA" id="ARBA00022884"/>
    </source>
</evidence>
<keyword evidence="6 12" id="KW-0547">Nucleotide-binding</keyword>
<dbReference type="InterPro" id="IPR027417">
    <property type="entry name" value="P-loop_NTPase"/>
</dbReference>
<dbReference type="GO" id="GO:0016887">
    <property type="term" value="F:ATP hydrolysis activity"/>
    <property type="evidence" value="ECO:0007669"/>
    <property type="project" value="UniProtKB-UniRule"/>
</dbReference>
<gene>
    <name evidence="12" type="primary">ettA</name>
    <name evidence="14" type="ORF">XM47_15700</name>
</gene>
<keyword evidence="4 12" id="KW-0699">rRNA-binding</keyword>
<dbReference type="InterPro" id="IPR017871">
    <property type="entry name" value="ABC_transporter-like_CS"/>
</dbReference>
<dbReference type="NCBIfam" id="TIGR03719">
    <property type="entry name" value="ABC_ABC_ChvD"/>
    <property type="match status" value="1"/>
</dbReference>
<feature type="region of interest" description="Arm" evidence="12">
    <location>
        <begin position="95"/>
        <end position="139"/>
    </location>
</feature>
<dbReference type="OrthoDB" id="9808609at2"/>
<dbReference type="GO" id="GO:0005737">
    <property type="term" value="C:cytoplasm"/>
    <property type="evidence" value="ECO:0007669"/>
    <property type="project" value="UniProtKB-SubCell"/>
</dbReference>
<dbReference type="PATRIC" id="fig|1513271.3.peg.3235"/>
<dbReference type="FunFam" id="3.40.50.300:FF:000011">
    <property type="entry name" value="Putative ABC transporter ATP-binding component"/>
    <property type="match status" value="1"/>
</dbReference>
<dbReference type="InterPro" id="IPR022374">
    <property type="entry name" value="EttA"/>
</dbReference>
<evidence type="ECO:0000256" key="4">
    <source>
        <dbReference type="ARBA" id="ARBA00022730"/>
    </source>
</evidence>
<comment type="function">
    <text evidence="12">A translation factor that gates the progression of the 70S ribosomal initiation complex (IC, containing tRNA(fMet) in the P-site) into the translation elongation cycle by using a mechanism sensitive to the ATP/ADP ratio. Binds to the 70S ribosome E-site where it modulates the state of the translating ribosome during subunit translocation. ATP hydrolysis probably frees it from the ribosome, which can enter the elongation phase.</text>
</comment>
<evidence type="ECO:0000313" key="15">
    <source>
        <dbReference type="Proteomes" id="UP000037600"/>
    </source>
</evidence>
<evidence type="ECO:0000256" key="3">
    <source>
        <dbReference type="ARBA" id="ARBA00022555"/>
    </source>
</evidence>
<evidence type="ECO:0000256" key="1">
    <source>
        <dbReference type="ARBA" id="ARBA00005868"/>
    </source>
</evidence>
<dbReference type="Pfam" id="PF00005">
    <property type="entry name" value="ABC_tran"/>
    <property type="match status" value="2"/>
</dbReference>
<evidence type="ECO:0000256" key="12">
    <source>
        <dbReference type="HAMAP-Rule" id="MF_00847"/>
    </source>
</evidence>
<evidence type="ECO:0000256" key="8">
    <source>
        <dbReference type="ARBA" id="ARBA00022840"/>
    </source>
</evidence>
<name>A0A0J8GN41_9ALTE</name>
<dbReference type="PROSITE" id="PS00211">
    <property type="entry name" value="ABC_TRANSPORTER_1"/>
    <property type="match status" value="1"/>
</dbReference>
<dbReference type="InterPro" id="IPR003439">
    <property type="entry name" value="ABC_transporter-like_ATP-bd"/>
</dbReference>
<evidence type="ECO:0000259" key="13">
    <source>
        <dbReference type="PROSITE" id="PS50893"/>
    </source>
</evidence>
<dbReference type="CDD" id="cd03221">
    <property type="entry name" value="ABCF_EF-3"/>
    <property type="match status" value="2"/>
</dbReference>
<dbReference type="SUPFAM" id="SSF52540">
    <property type="entry name" value="P-loop containing nucleoside triphosphate hydrolases"/>
    <property type="match status" value="2"/>
</dbReference>
<keyword evidence="9 12" id="KW-0810">Translation regulation</keyword>
<dbReference type="NCBIfam" id="NF008775">
    <property type="entry name" value="PRK11819.1"/>
    <property type="match status" value="1"/>
</dbReference>
<dbReference type="Gene3D" id="3.40.50.300">
    <property type="entry name" value="P-loop containing nucleotide triphosphate hydrolases"/>
    <property type="match status" value="2"/>
</dbReference>
<reference evidence="14 15" key="1">
    <citation type="submission" date="2015-04" db="EMBL/GenBank/DDBJ databases">
        <title>Draft Genome Sequence of the Novel Agar-Digesting Marine Bacterium Q1.</title>
        <authorList>
            <person name="Li Y."/>
            <person name="Li D."/>
            <person name="Chen G."/>
            <person name="Du Z."/>
        </authorList>
    </citation>
    <scope>NUCLEOTIDE SEQUENCE [LARGE SCALE GENOMIC DNA]</scope>
    <source>
        <strain evidence="14 15">Q1</strain>
    </source>
</reference>
<comment type="catalytic activity">
    <reaction evidence="12">
        <text>ATP + H2O = ADP + phosphate + H(+)</text>
        <dbReference type="Rhea" id="RHEA:13065"/>
        <dbReference type="ChEBI" id="CHEBI:15377"/>
        <dbReference type="ChEBI" id="CHEBI:15378"/>
        <dbReference type="ChEBI" id="CHEBI:30616"/>
        <dbReference type="ChEBI" id="CHEBI:43474"/>
        <dbReference type="ChEBI" id="CHEBI:456216"/>
    </reaction>
</comment>
<comment type="subcellular location">
    <subcellularLocation>
        <location evidence="12">Cytoplasm</location>
    </subcellularLocation>
    <text evidence="12">Associates with ribosomes and polysomes.</text>
</comment>
<dbReference type="InterPro" id="IPR003593">
    <property type="entry name" value="AAA+_ATPase"/>
</dbReference>
<dbReference type="HAMAP" id="MF_00847">
    <property type="entry name" value="EttA"/>
    <property type="match status" value="1"/>
</dbReference>
<organism evidence="14 15">
    <name type="scientific">Catenovulum maritimum</name>
    <dbReference type="NCBI Taxonomy" id="1513271"/>
    <lineage>
        <taxon>Bacteria</taxon>
        <taxon>Pseudomonadati</taxon>
        <taxon>Pseudomonadota</taxon>
        <taxon>Gammaproteobacteria</taxon>
        <taxon>Alteromonadales</taxon>
        <taxon>Alteromonadaceae</taxon>
        <taxon>Catenovulum</taxon>
    </lineage>
</organism>
<keyword evidence="5 12" id="KW-0677">Repeat</keyword>
<feature type="region of interest" description="PtIM" evidence="12">
    <location>
        <begin position="242"/>
        <end position="322"/>
    </location>
</feature>
<comment type="domain">
    <text evidence="12">The P-site tRNA interaction motif (PtIM domain) probably interacts with the P-site tRNA(fMet) as well as the 23S rRNA.</text>
</comment>
<dbReference type="GO" id="GO:0043022">
    <property type="term" value="F:ribosome binding"/>
    <property type="evidence" value="ECO:0007669"/>
    <property type="project" value="UniProtKB-UniRule"/>
</dbReference>
<feature type="binding site" evidence="12">
    <location>
        <begin position="356"/>
        <end position="363"/>
    </location>
    <ligand>
        <name>ATP</name>
        <dbReference type="ChEBI" id="CHEBI:30616"/>
        <label>2</label>
    </ligand>
</feature>
<keyword evidence="11 12" id="KW-0648">Protein biosynthesis</keyword>
<evidence type="ECO:0000256" key="5">
    <source>
        <dbReference type="ARBA" id="ARBA00022737"/>
    </source>
</evidence>
<keyword evidence="2 12" id="KW-0963">Cytoplasm</keyword>
<dbReference type="RefSeq" id="WP_048694608.1">
    <property type="nucleotide sequence ID" value="NZ_KQ130501.1"/>
</dbReference>
<protein>
    <recommendedName>
        <fullName evidence="12">Energy-dependent translational throttle protein EttA</fullName>
        <ecNumber evidence="12">3.6.1.-</ecNumber>
    </recommendedName>
    <alternativeName>
        <fullName evidence="12">Translational regulatory factor EttA</fullName>
    </alternativeName>
</protein>
<comment type="caution">
    <text evidence="14">The sequence shown here is derived from an EMBL/GenBank/DDBJ whole genome shotgun (WGS) entry which is preliminary data.</text>
</comment>
<dbReference type="GO" id="GO:0006412">
    <property type="term" value="P:translation"/>
    <property type="evidence" value="ECO:0007669"/>
    <property type="project" value="UniProtKB-KW"/>
</dbReference>
<evidence type="ECO:0000256" key="11">
    <source>
        <dbReference type="ARBA" id="ARBA00022917"/>
    </source>
</evidence>
<dbReference type="AlphaFoldDB" id="A0A0J8GN41"/>
<dbReference type="GO" id="GO:0045900">
    <property type="term" value="P:negative regulation of translational elongation"/>
    <property type="evidence" value="ECO:0007669"/>
    <property type="project" value="UniProtKB-UniRule"/>
</dbReference>
<dbReference type="Pfam" id="PF12848">
    <property type="entry name" value="ABC_tran_Xtn"/>
    <property type="match status" value="1"/>
</dbReference>
<dbReference type="GO" id="GO:0019843">
    <property type="term" value="F:rRNA binding"/>
    <property type="evidence" value="ECO:0007669"/>
    <property type="project" value="UniProtKB-UniRule"/>
</dbReference>
<comment type="similarity">
    <text evidence="1 12">Belongs to the ABC transporter superfamily. ABCF family. Translational throttle EttA subfamily.</text>
</comment>
<dbReference type="EC" id="3.6.1.-" evidence="12"/>
<dbReference type="PANTHER" id="PTHR43858">
    <property type="entry name" value="ENERGY-DEPENDENT TRANSLATIONAL THROTTLE PROTEIN ETTA"/>
    <property type="match status" value="1"/>
</dbReference>
<evidence type="ECO:0000313" key="14">
    <source>
        <dbReference type="EMBL" id="KMT64210.1"/>
    </source>
</evidence>
<sequence>MAQYVYTMSRVGKIVPPKREILKNINLCFFPGAKIGVLGLNGAGKSTLLRIMAGIDTEIEGEARAQPGLKIGYLPQEPQLDPNKNVRENVEEAVSIVKNAITRLDEVYAAYAEPDADFDALAKEQGELEAIIQTQDGHNIENVLNRAADALRLPPWDADVTKLSGGEKRRVALCRLLLEKPDMLLLDEPTNHLDAESVAWLERFLHDYEGTVVAITHDRYFLDNVAGWILELDRGQGIPWEGNYSSWLEQKDERLKQEQKSEQARQRSIQQELEWVKSNPKGRQAKSKARMARFEELNNQDFQKRNETNELYIPPGERLGDKVIEVENLTKSFNDRLLIDDLSFSLPKGAIVGIIGPNGAGKSTLFKMLSGTEQPDSGSITLGETVKLSSVDQFRDSMNDANTVFQEISEGSDIIQIGSFEINSRAYVSRFNFKGTDQQKRIGELSGGERNRVHLAKLLKAGGNVLLLDEPTNDLDVETLRALENALLDFPGCAMVISHDRWFLDRIATHILDYRDEGQVNFYEGNYTDYEAWLKQTLGDDAVLNPHRIKYKKITK</sequence>
<evidence type="ECO:0000256" key="9">
    <source>
        <dbReference type="ARBA" id="ARBA00022845"/>
    </source>
</evidence>
<keyword evidence="3 12" id="KW-0820">tRNA-binding</keyword>
<dbReference type="InterPro" id="IPR032781">
    <property type="entry name" value="ABC_tran_Xtn"/>
</dbReference>
<dbReference type="PANTHER" id="PTHR43858:SF1">
    <property type="entry name" value="ABC TRANSPORTER-RELATED PROTEIN"/>
    <property type="match status" value="1"/>
</dbReference>
<dbReference type="STRING" id="1513271.XM47_15700"/>